<gene>
    <name evidence="1" type="ORF">HNP33_002539</name>
</gene>
<name>A0ABR6RH11_9BURK</name>
<dbReference type="Proteomes" id="UP000562492">
    <property type="component" value="Unassembled WGS sequence"/>
</dbReference>
<sequence>MSFFPPLQINACAGAGMSHPARVLVSATAIGTKEVVPFAHAGVVGPFYPTSRADQTPAPKHYKTMNHLQTPAPMVYGKGCMHAHVSVTTASERETRTSKRYSPALGDEGNSRLIAWVVSGPESY</sequence>
<dbReference type="EMBL" id="JACHKZ010000015">
    <property type="protein sequence ID" value="MBB6578457.1"/>
    <property type="molecule type" value="Genomic_DNA"/>
</dbReference>
<evidence type="ECO:0000313" key="2">
    <source>
        <dbReference type="Proteomes" id="UP000562492"/>
    </source>
</evidence>
<protein>
    <submittedName>
        <fullName evidence="1">Uncharacterized protein</fullName>
    </submittedName>
</protein>
<reference evidence="1 2" key="1">
    <citation type="submission" date="2020-08" db="EMBL/GenBank/DDBJ databases">
        <title>Functional genomics of gut bacteria from endangered species of beetles.</title>
        <authorList>
            <person name="Carlos-Shanley C."/>
        </authorList>
    </citation>
    <scope>NUCLEOTIDE SEQUENCE [LARGE SCALE GENOMIC DNA]</scope>
    <source>
        <strain evidence="1 2">S00124</strain>
    </source>
</reference>
<keyword evidence="2" id="KW-1185">Reference proteome</keyword>
<organism evidence="1 2">
    <name type="scientific">Comamonas odontotermitis</name>
    <dbReference type="NCBI Taxonomy" id="379895"/>
    <lineage>
        <taxon>Bacteria</taxon>
        <taxon>Pseudomonadati</taxon>
        <taxon>Pseudomonadota</taxon>
        <taxon>Betaproteobacteria</taxon>
        <taxon>Burkholderiales</taxon>
        <taxon>Comamonadaceae</taxon>
        <taxon>Comamonas</taxon>
    </lineage>
</organism>
<comment type="caution">
    <text evidence="1">The sequence shown here is derived from an EMBL/GenBank/DDBJ whole genome shotgun (WGS) entry which is preliminary data.</text>
</comment>
<accession>A0ABR6RH11</accession>
<proteinExistence type="predicted"/>
<evidence type="ECO:0000313" key="1">
    <source>
        <dbReference type="EMBL" id="MBB6578457.1"/>
    </source>
</evidence>